<dbReference type="Proteomes" id="UP000600865">
    <property type="component" value="Unassembled WGS sequence"/>
</dbReference>
<dbReference type="PRINTS" id="PR00605">
    <property type="entry name" value="CYTCHROMECIC"/>
</dbReference>
<evidence type="ECO:0000313" key="25">
    <source>
        <dbReference type="Proteomes" id="UP000600865"/>
    </source>
</evidence>
<dbReference type="AlphaFoldDB" id="A0A918KPS0"/>
<keyword evidence="9 22" id="KW-0812">Transmembrane</keyword>
<keyword evidence="8 19" id="KW-0679">Respiratory chain</keyword>
<keyword evidence="14 22" id="KW-1133">Transmembrane helix</keyword>
<organism evidence="24 25">
    <name type="scientific">Litorimonas cladophorae</name>
    <dbReference type="NCBI Taxonomy" id="1220491"/>
    <lineage>
        <taxon>Bacteria</taxon>
        <taxon>Pseudomonadati</taxon>
        <taxon>Pseudomonadota</taxon>
        <taxon>Alphaproteobacteria</taxon>
        <taxon>Maricaulales</taxon>
        <taxon>Robiginitomaculaceae</taxon>
    </lineage>
</organism>
<evidence type="ECO:0000259" key="23">
    <source>
        <dbReference type="PROSITE" id="PS51007"/>
    </source>
</evidence>
<evidence type="ECO:0000256" key="1">
    <source>
        <dbReference type="ARBA" id="ARBA00004533"/>
    </source>
</evidence>
<protein>
    <recommendedName>
        <fullName evidence="19">Cbb3-type cytochrome c oxidase subunit</fullName>
    </recommendedName>
</protein>
<keyword evidence="12 19" id="KW-0375">Hydrogen ion transport</keyword>
<keyword evidence="18 19" id="KW-0472">Membrane</keyword>
<keyword evidence="5 19" id="KW-1003">Cell membrane</keyword>
<evidence type="ECO:0000256" key="10">
    <source>
        <dbReference type="ARBA" id="ARBA00022723"/>
    </source>
</evidence>
<feature type="binding site" description="covalent" evidence="21">
    <location>
        <position position="123"/>
    </location>
    <ligand>
        <name>heme c</name>
        <dbReference type="ChEBI" id="CHEBI:61717"/>
        <label>1</label>
    </ligand>
</feature>
<feature type="transmembrane region" description="Helical" evidence="22">
    <location>
        <begin position="34"/>
        <end position="52"/>
    </location>
</feature>
<keyword evidence="10 19" id="KW-0479">Metal-binding</keyword>
<dbReference type="Gene3D" id="1.10.760.10">
    <property type="entry name" value="Cytochrome c-like domain"/>
    <property type="match status" value="2"/>
</dbReference>
<keyword evidence="13 19" id="KW-0249">Electron transport</keyword>
<dbReference type="PANTHER" id="PTHR33751">
    <property type="entry name" value="CBB3-TYPE CYTOCHROME C OXIDASE SUBUNIT FIXP"/>
    <property type="match status" value="1"/>
</dbReference>
<proteinExistence type="inferred from homology"/>
<name>A0A918KPS0_9PROT</name>
<feature type="binding site" description="covalent" evidence="21">
    <location>
        <position position="219"/>
    </location>
    <ligand>
        <name>heme c</name>
        <dbReference type="ChEBI" id="CHEBI:61717"/>
        <label>2</label>
    </ligand>
</feature>
<evidence type="ECO:0000256" key="18">
    <source>
        <dbReference type="ARBA" id="ARBA00023136"/>
    </source>
</evidence>
<comment type="function">
    <text evidence="19">C-type cytochrome. Part of the cbb3-type cytochrome c oxidase complex.</text>
</comment>
<dbReference type="InterPro" id="IPR004678">
    <property type="entry name" value="Cyt_c_oxidase_cbb3_su3"/>
</dbReference>
<dbReference type="InterPro" id="IPR008168">
    <property type="entry name" value="Cyt_C_IC"/>
</dbReference>
<evidence type="ECO:0000313" key="24">
    <source>
        <dbReference type="EMBL" id="GGX71450.1"/>
    </source>
</evidence>
<evidence type="ECO:0000256" key="8">
    <source>
        <dbReference type="ARBA" id="ARBA00022660"/>
    </source>
</evidence>
<dbReference type="GO" id="GO:0005506">
    <property type="term" value="F:iron ion binding"/>
    <property type="evidence" value="ECO:0007669"/>
    <property type="project" value="InterPro"/>
</dbReference>
<evidence type="ECO:0000256" key="9">
    <source>
        <dbReference type="ARBA" id="ARBA00022692"/>
    </source>
</evidence>
<evidence type="ECO:0000256" key="6">
    <source>
        <dbReference type="ARBA" id="ARBA00022519"/>
    </source>
</evidence>
<keyword evidence="11" id="KW-0677">Repeat</keyword>
<keyword evidence="25" id="KW-1185">Reference proteome</keyword>
<evidence type="ECO:0000256" key="14">
    <source>
        <dbReference type="ARBA" id="ARBA00022989"/>
    </source>
</evidence>
<dbReference type="Pfam" id="PF14715">
    <property type="entry name" value="FixP_N"/>
    <property type="match status" value="1"/>
</dbReference>
<dbReference type="InterPro" id="IPR050597">
    <property type="entry name" value="Cytochrome_c_Oxidase_Subunit"/>
</dbReference>
<evidence type="ECO:0000256" key="17">
    <source>
        <dbReference type="ARBA" id="ARBA00023065"/>
    </source>
</evidence>
<feature type="domain" description="Cytochrome c" evidence="23">
    <location>
        <begin position="206"/>
        <end position="287"/>
    </location>
</feature>
<reference evidence="24 25" key="1">
    <citation type="journal article" date="2014" name="Int. J. Syst. Evol. Microbiol.">
        <title>Complete genome sequence of Corynebacterium casei LMG S-19264T (=DSM 44701T), isolated from a smear-ripened cheese.</title>
        <authorList>
            <consortium name="US DOE Joint Genome Institute (JGI-PGF)"/>
            <person name="Walter F."/>
            <person name="Albersmeier A."/>
            <person name="Kalinowski J."/>
            <person name="Ruckert C."/>
        </authorList>
    </citation>
    <scope>NUCLEOTIDE SEQUENCE [LARGE SCALE GENOMIC DNA]</scope>
    <source>
        <strain evidence="24 25">KCTC 23968</strain>
    </source>
</reference>
<dbReference type="RefSeq" id="WP_189585713.1">
    <property type="nucleotide sequence ID" value="NZ_BMYV01000002.1"/>
</dbReference>
<dbReference type="EMBL" id="BMYV01000002">
    <property type="protein sequence ID" value="GGX71450.1"/>
    <property type="molecule type" value="Genomic_DNA"/>
</dbReference>
<feature type="binding site" description="covalent" evidence="21">
    <location>
        <position position="126"/>
    </location>
    <ligand>
        <name>heme c</name>
        <dbReference type="ChEBI" id="CHEBI:61717"/>
        <label>1</label>
    </ligand>
</feature>
<dbReference type="PROSITE" id="PS51007">
    <property type="entry name" value="CYTC"/>
    <property type="match status" value="2"/>
</dbReference>
<dbReference type="GO" id="GO:0005886">
    <property type="term" value="C:plasma membrane"/>
    <property type="evidence" value="ECO:0007669"/>
    <property type="project" value="UniProtKB-SubCell"/>
</dbReference>
<keyword evidence="6 19" id="KW-0997">Cell inner membrane</keyword>
<evidence type="ECO:0000256" key="12">
    <source>
        <dbReference type="ARBA" id="ARBA00022781"/>
    </source>
</evidence>
<dbReference type="Pfam" id="PF00034">
    <property type="entry name" value="Cytochrom_C"/>
    <property type="match status" value="1"/>
</dbReference>
<evidence type="ECO:0000256" key="2">
    <source>
        <dbReference type="ARBA" id="ARBA00004673"/>
    </source>
</evidence>
<keyword evidence="7 19" id="KW-0349">Heme</keyword>
<evidence type="ECO:0000256" key="7">
    <source>
        <dbReference type="ARBA" id="ARBA00022617"/>
    </source>
</evidence>
<evidence type="ECO:0000256" key="13">
    <source>
        <dbReference type="ARBA" id="ARBA00022982"/>
    </source>
</evidence>
<dbReference type="NCBIfam" id="TIGR00782">
    <property type="entry name" value="ccoP"/>
    <property type="match status" value="1"/>
</dbReference>
<keyword evidence="16 19" id="KW-0408">Iron</keyword>
<keyword evidence="15 19" id="KW-0560">Oxidoreductase</keyword>
<dbReference type="InterPro" id="IPR009056">
    <property type="entry name" value="Cyt_c-like_dom"/>
</dbReference>
<feature type="binding site" description="covalent" evidence="21">
    <location>
        <position position="222"/>
    </location>
    <ligand>
        <name>heme c</name>
        <dbReference type="ChEBI" id="CHEBI:61717"/>
        <label>2</label>
    </ligand>
</feature>
<evidence type="ECO:0000256" key="15">
    <source>
        <dbReference type="ARBA" id="ARBA00023002"/>
    </source>
</evidence>
<comment type="pathway">
    <text evidence="2 19">Energy metabolism; oxidative phosphorylation.</text>
</comment>
<keyword evidence="4 19" id="KW-0813">Transport</keyword>
<comment type="subcellular location">
    <subcellularLocation>
        <location evidence="1 19">Cell inner membrane</location>
    </subcellularLocation>
</comment>
<feature type="binding site" description="axial binding residue" evidence="20">
    <location>
        <position position="264"/>
    </location>
    <ligand>
        <name>heme c</name>
        <dbReference type="ChEBI" id="CHEBI:61717"/>
        <label>1</label>
    </ligand>
    <ligandPart>
        <name>Fe</name>
        <dbReference type="ChEBI" id="CHEBI:18248"/>
    </ligandPart>
</feature>
<dbReference type="PANTHER" id="PTHR33751:SF1">
    <property type="entry name" value="CBB3-TYPE CYTOCHROME C OXIDASE SUBUNIT FIXP"/>
    <property type="match status" value="1"/>
</dbReference>
<keyword evidence="17 19" id="KW-0406">Ion transport</keyword>
<dbReference type="GO" id="GO:0020037">
    <property type="term" value="F:heme binding"/>
    <property type="evidence" value="ECO:0007669"/>
    <property type="project" value="InterPro"/>
</dbReference>
<dbReference type="InterPro" id="IPR038414">
    <property type="entry name" value="CcoP_N_sf"/>
</dbReference>
<comment type="caution">
    <text evidence="24">The sequence shown here is derived from an EMBL/GenBank/DDBJ whole genome shotgun (WGS) entry which is preliminary data.</text>
</comment>
<evidence type="ECO:0000256" key="22">
    <source>
        <dbReference type="SAM" id="Phobius"/>
    </source>
</evidence>
<evidence type="ECO:0000256" key="5">
    <source>
        <dbReference type="ARBA" id="ARBA00022475"/>
    </source>
</evidence>
<feature type="binding site" description="axial binding residue" evidence="20">
    <location>
        <position position="174"/>
    </location>
    <ligand>
        <name>heme c</name>
        <dbReference type="ChEBI" id="CHEBI:61717"/>
        <label>2</label>
    </ligand>
    <ligandPart>
        <name>Fe</name>
        <dbReference type="ChEBI" id="CHEBI:18248"/>
    </ligandPart>
</feature>
<dbReference type="InterPro" id="IPR032858">
    <property type="entry name" value="CcoP_N"/>
</dbReference>
<feature type="domain" description="Cytochrome c" evidence="23">
    <location>
        <begin position="110"/>
        <end position="199"/>
    </location>
</feature>
<dbReference type="PIRSF" id="PIRSF000006">
    <property type="entry name" value="Cbb3-Cox_fixP"/>
    <property type="match status" value="1"/>
</dbReference>
<accession>A0A918KPS0</accession>
<dbReference type="GO" id="GO:0016491">
    <property type="term" value="F:oxidoreductase activity"/>
    <property type="evidence" value="ECO:0007669"/>
    <property type="project" value="UniProtKB-KW"/>
</dbReference>
<evidence type="ECO:0000256" key="21">
    <source>
        <dbReference type="PIRSR" id="PIRSR000006-2"/>
    </source>
</evidence>
<evidence type="ECO:0000256" key="4">
    <source>
        <dbReference type="ARBA" id="ARBA00022448"/>
    </source>
</evidence>
<comment type="cofactor">
    <cofactor evidence="19 21">
        <name>heme c</name>
        <dbReference type="ChEBI" id="CHEBI:61717"/>
    </cofactor>
    <text evidence="19 21">Binds 2 heme C groups per subunit.</text>
</comment>
<feature type="binding site" description="axial binding residue" evidence="20">
    <location>
        <position position="127"/>
    </location>
    <ligand>
        <name>heme c</name>
        <dbReference type="ChEBI" id="CHEBI:61717"/>
        <label>1</label>
    </ligand>
    <ligandPart>
        <name>Fe</name>
        <dbReference type="ChEBI" id="CHEBI:18248"/>
    </ligandPart>
</feature>
<comment type="similarity">
    <text evidence="3 19">Belongs to the CcoP / FixP family.</text>
</comment>
<dbReference type="GO" id="GO:1902600">
    <property type="term" value="P:proton transmembrane transport"/>
    <property type="evidence" value="ECO:0007669"/>
    <property type="project" value="UniProtKB-KW"/>
</dbReference>
<dbReference type="SUPFAM" id="SSF46626">
    <property type="entry name" value="Cytochrome c"/>
    <property type="match status" value="2"/>
</dbReference>
<sequence length="301" mass="32859">MSDKNPYIDELSGTETTGHEWDGIEELNTPMPRWWLWVFYTSIVVALLYAIAMPSIPLLNSHFKGVLGHSDRAAVNQEMEEMQARRAVFATKLLDTDLETIQADPELFRFAMAAGKSAFGDNCATCHGSGAQGFKGYPNLNDDIWLWGGSFEDILHTLKVGIRATHEDTRIGLMQAYGRDGLLTADQISDLAHYVQNLSGNGIDAEAALRAAPLFQETCSTCHGTTGMGDRAQGAPNLTDAEWLYGGSYADITQTLYGGRQGVMPNWNERLPSETISALAVYVHSLGGGEDTPPINTENLP</sequence>
<dbReference type="Pfam" id="PF13442">
    <property type="entry name" value="Cytochrome_CBB3"/>
    <property type="match status" value="1"/>
</dbReference>
<evidence type="ECO:0000256" key="19">
    <source>
        <dbReference type="PIRNR" id="PIRNR000006"/>
    </source>
</evidence>
<evidence type="ECO:0000256" key="16">
    <source>
        <dbReference type="ARBA" id="ARBA00023004"/>
    </source>
</evidence>
<dbReference type="Gene3D" id="6.10.280.130">
    <property type="match status" value="1"/>
</dbReference>
<dbReference type="GO" id="GO:0009055">
    <property type="term" value="F:electron transfer activity"/>
    <property type="evidence" value="ECO:0007669"/>
    <property type="project" value="InterPro"/>
</dbReference>
<evidence type="ECO:0000256" key="3">
    <source>
        <dbReference type="ARBA" id="ARBA00006113"/>
    </source>
</evidence>
<feature type="binding site" description="axial binding residue" evidence="20">
    <location>
        <position position="223"/>
    </location>
    <ligand>
        <name>heme c</name>
        <dbReference type="ChEBI" id="CHEBI:61717"/>
        <label>2</label>
    </ligand>
    <ligandPart>
        <name>Fe</name>
        <dbReference type="ChEBI" id="CHEBI:18248"/>
    </ligandPart>
</feature>
<dbReference type="InterPro" id="IPR036909">
    <property type="entry name" value="Cyt_c-like_dom_sf"/>
</dbReference>
<evidence type="ECO:0000256" key="20">
    <source>
        <dbReference type="PIRSR" id="PIRSR000006-1"/>
    </source>
</evidence>
<gene>
    <name evidence="24" type="primary">ccoP</name>
    <name evidence="24" type="ORF">GCM10011309_22070</name>
</gene>
<comment type="subunit">
    <text evidence="19">Component of the cbb3-type cytochrome c oxidase.</text>
</comment>
<evidence type="ECO:0000256" key="11">
    <source>
        <dbReference type="ARBA" id="ARBA00022737"/>
    </source>
</evidence>